<evidence type="ECO:0000256" key="1">
    <source>
        <dbReference type="SAM" id="MobiDB-lite"/>
    </source>
</evidence>
<feature type="chain" id="PRO_5005515586" evidence="2">
    <location>
        <begin position="24"/>
        <end position="86"/>
    </location>
</feature>
<name>A0A0K8R2X5_IXORI</name>
<protein>
    <submittedName>
        <fullName evidence="3">Putative ixodegrin protein</fullName>
    </submittedName>
</protein>
<dbReference type="AlphaFoldDB" id="A0A0K8R2X5"/>
<dbReference type="EMBL" id="GADI01008482">
    <property type="protein sequence ID" value="JAA65326.1"/>
    <property type="molecule type" value="mRNA"/>
</dbReference>
<feature type="signal peptide" evidence="2">
    <location>
        <begin position="1"/>
        <end position="23"/>
    </location>
</feature>
<organism evidence="3">
    <name type="scientific">Ixodes ricinus</name>
    <name type="common">Common tick</name>
    <name type="synonym">Acarus ricinus</name>
    <dbReference type="NCBI Taxonomy" id="34613"/>
    <lineage>
        <taxon>Eukaryota</taxon>
        <taxon>Metazoa</taxon>
        <taxon>Ecdysozoa</taxon>
        <taxon>Arthropoda</taxon>
        <taxon>Chelicerata</taxon>
        <taxon>Arachnida</taxon>
        <taxon>Acari</taxon>
        <taxon>Parasitiformes</taxon>
        <taxon>Ixodida</taxon>
        <taxon>Ixodoidea</taxon>
        <taxon>Ixodidae</taxon>
        <taxon>Ixodinae</taxon>
        <taxon>Ixodes</taxon>
    </lineage>
</organism>
<keyword evidence="2" id="KW-0732">Signal</keyword>
<sequence length="86" mass="9120">MNTFTVALVSTLLLVTLGITVSAQPTQNEDLSTADPSAEGKPCSDNGDCTADECCTDTAHEDMVTRTCKKSSKSYVECPGVMVEKK</sequence>
<evidence type="ECO:0000313" key="3">
    <source>
        <dbReference type="EMBL" id="JAA65326.1"/>
    </source>
</evidence>
<evidence type="ECO:0000256" key="2">
    <source>
        <dbReference type="SAM" id="SignalP"/>
    </source>
</evidence>
<reference evidence="3" key="1">
    <citation type="submission" date="2012-12" db="EMBL/GenBank/DDBJ databases">
        <title>Identification and characterization of a phenylalanine ammonia-lyase gene family in Isatis indigotica Fort.</title>
        <authorList>
            <person name="Liu Q."/>
            <person name="Chen J."/>
            <person name="Zhou X."/>
            <person name="Di P."/>
            <person name="Xiao Y."/>
            <person name="Xuan H."/>
            <person name="Zhang L."/>
            <person name="Chen W."/>
        </authorList>
    </citation>
    <scope>NUCLEOTIDE SEQUENCE</scope>
    <source>
        <tissue evidence="3">Salivary gland</tissue>
    </source>
</reference>
<feature type="compositionally biased region" description="Polar residues" evidence="1">
    <location>
        <begin position="25"/>
        <end position="35"/>
    </location>
</feature>
<accession>A0A0K8R2X5</accession>
<feature type="region of interest" description="Disordered" evidence="1">
    <location>
        <begin position="25"/>
        <end position="47"/>
    </location>
</feature>
<proteinExistence type="evidence at transcript level"/>